<dbReference type="Pfam" id="PF07681">
    <property type="entry name" value="DoxX"/>
    <property type="match status" value="1"/>
</dbReference>
<dbReference type="PANTHER" id="PTHR33452:SF1">
    <property type="entry name" value="INNER MEMBRANE PROTEIN YPHA-RELATED"/>
    <property type="match status" value="1"/>
</dbReference>
<name>A0ABW3CVL9_9FLAO</name>
<dbReference type="InterPro" id="IPR032808">
    <property type="entry name" value="DoxX"/>
</dbReference>
<comment type="caution">
    <text evidence="8">The sequence shown here is derived from an EMBL/GenBank/DDBJ whole genome shotgun (WGS) entry which is preliminary data.</text>
</comment>
<dbReference type="PANTHER" id="PTHR33452">
    <property type="entry name" value="OXIDOREDUCTASE CATD-RELATED"/>
    <property type="match status" value="1"/>
</dbReference>
<evidence type="ECO:0000256" key="3">
    <source>
        <dbReference type="ARBA" id="ARBA00022475"/>
    </source>
</evidence>
<evidence type="ECO:0000313" key="9">
    <source>
        <dbReference type="Proteomes" id="UP001596978"/>
    </source>
</evidence>
<accession>A0ABW3CVL9</accession>
<keyword evidence="6 7" id="KW-0472">Membrane</keyword>
<evidence type="ECO:0000256" key="5">
    <source>
        <dbReference type="ARBA" id="ARBA00022989"/>
    </source>
</evidence>
<reference evidence="9" key="1">
    <citation type="journal article" date="2019" name="Int. J. Syst. Evol. Microbiol.">
        <title>The Global Catalogue of Microorganisms (GCM) 10K type strain sequencing project: providing services to taxonomists for standard genome sequencing and annotation.</title>
        <authorList>
            <consortium name="The Broad Institute Genomics Platform"/>
            <consortium name="The Broad Institute Genome Sequencing Center for Infectious Disease"/>
            <person name="Wu L."/>
            <person name="Ma J."/>
        </authorList>
    </citation>
    <scope>NUCLEOTIDE SEQUENCE [LARGE SCALE GENOMIC DNA]</scope>
    <source>
        <strain evidence="9">CCUG 62952</strain>
    </source>
</reference>
<evidence type="ECO:0000256" key="4">
    <source>
        <dbReference type="ARBA" id="ARBA00022692"/>
    </source>
</evidence>
<organism evidence="8 9">
    <name type="scientific">Sungkyunkwania multivorans</name>
    <dbReference type="NCBI Taxonomy" id="1173618"/>
    <lineage>
        <taxon>Bacteria</taxon>
        <taxon>Pseudomonadati</taxon>
        <taxon>Bacteroidota</taxon>
        <taxon>Flavobacteriia</taxon>
        <taxon>Flavobacteriales</taxon>
        <taxon>Flavobacteriaceae</taxon>
        <taxon>Sungkyunkwania</taxon>
    </lineage>
</organism>
<evidence type="ECO:0000313" key="8">
    <source>
        <dbReference type="EMBL" id="MFD0861771.1"/>
    </source>
</evidence>
<feature type="transmembrane region" description="Helical" evidence="7">
    <location>
        <begin position="73"/>
        <end position="97"/>
    </location>
</feature>
<evidence type="ECO:0000256" key="7">
    <source>
        <dbReference type="SAM" id="Phobius"/>
    </source>
</evidence>
<dbReference type="Proteomes" id="UP001596978">
    <property type="component" value="Unassembled WGS sequence"/>
</dbReference>
<feature type="transmembrane region" description="Helical" evidence="7">
    <location>
        <begin position="135"/>
        <end position="156"/>
    </location>
</feature>
<comment type="similarity">
    <text evidence="2">Belongs to the DoxX family.</text>
</comment>
<keyword evidence="4 7" id="KW-0812">Transmembrane</keyword>
<protein>
    <submittedName>
        <fullName evidence="8">DoxX family protein</fullName>
    </submittedName>
</protein>
<keyword evidence="9" id="KW-1185">Reference proteome</keyword>
<proteinExistence type="inferred from homology"/>
<dbReference type="InterPro" id="IPR051907">
    <property type="entry name" value="DoxX-like_oxidoreductase"/>
</dbReference>
<keyword evidence="3" id="KW-1003">Cell membrane</keyword>
<keyword evidence="5 7" id="KW-1133">Transmembrane helix</keyword>
<dbReference type="EMBL" id="JBHTJH010000004">
    <property type="protein sequence ID" value="MFD0861771.1"/>
    <property type="molecule type" value="Genomic_DNA"/>
</dbReference>
<dbReference type="RefSeq" id="WP_386405414.1">
    <property type="nucleotide sequence ID" value="NZ_JBHTJH010000004.1"/>
</dbReference>
<comment type="subcellular location">
    <subcellularLocation>
        <location evidence="1">Cell membrane</location>
        <topology evidence="1">Multi-pass membrane protein</topology>
    </subcellularLocation>
</comment>
<feature type="transmembrane region" description="Helical" evidence="7">
    <location>
        <begin position="21"/>
        <end position="40"/>
    </location>
</feature>
<evidence type="ECO:0000256" key="6">
    <source>
        <dbReference type="ARBA" id="ARBA00023136"/>
    </source>
</evidence>
<feature type="transmembrane region" description="Helical" evidence="7">
    <location>
        <begin position="104"/>
        <end position="123"/>
    </location>
</feature>
<gene>
    <name evidence="8" type="ORF">ACFQ1M_06100</name>
</gene>
<evidence type="ECO:0000256" key="2">
    <source>
        <dbReference type="ARBA" id="ARBA00006679"/>
    </source>
</evidence>
<evidence type="ECO:0000256" key="1">
    <source>
        <dbReference type="ARBA" id="ARBA00004651"/>
    </source>
</evidence>
<sequence length="172" mass="19228">MKKLLKSIIKPVTQSKWYADLLFAIPRFVCGMLLTTSFGADKFGMPWTADHRNLDLFEVAYWFPQDVATYGGIFAMFPVFFAWMGAFSEAVGGLFLAFGLKTRIASFLIMCTMLVAIFMQKMGGGVWGMLPAMGFLWVAIYNLVLGSGRFGIDYLISKKMEASKLEIPIAQL</sequence>